<proteinExistence type="predicted"/>
<sequence length="120" mass="13944">MKGVLESKINEEMIKLTKEAIGRGAEAAKTRICEDMIIVRLIKSLSHEEMQIISTEEGKKLVKQLRELLDEILKPKFKEMIMRLTGCNVIGIYKDMNPQKGEYVYLFVLDKNLEEELRSR</sequence>
<dbReference type="RefSeq" id="WP_004397406.1">
    <property type="nucleotide sequence ID" value="NZ_FNBS01000018.1"/>
</dbReference>
<accession>A0A1G7MIG5</accession>
<dbReference type="EMBL" id="FNBS01000018">
    <property type="protein sequence ID" value="SDF61678.1"/>
    <property type="molecule type" value="Genomic_DNA"/>
</dbReference>
<dbReference type="InterPro" id="IPR018745">
    <property type="entry name" value="MpsC"/>
</dbReference>
<dbReference type="AlphaFoldDB" id="A0A1G7MIG5"/>
<evidence type="ECO:0000313" key="3">
    <source>
        <dbReference type="Proteomes" id="UP000183404"/>
    </source>
</evidence>
<evidence type="ECO:0000313" key="2">
    <source>
        <dbReference type="EMBL" id="SDF61678.1"/>
    </source>
</evidence>
<organism evidence="2 3">
    <name type="scientific">Thermoanaerobacter thermohydrosulfuricus</name>
    <name type="common">Clostridium thermohydrosulfuricum</name>
    <dbReference type="NCBI Taxonomy" id="1516"/>
    <lineage>
        <taxon>Bacteria</taxon>
        <taxon>Bacillati</taxon>
        <taxon>Bacillota</taxon>
        <taxon>Clostridia</taxon>
        <taxon>Thermoanaerobacterales</taxon>
        <taxon>Thermoanaerobacteraceae</taxon>
        <taxon>Thermoanaerobacter</taxon>
    </lineage>
</organism>
<dbReference type="Pfam" id="PF10057">
    <property type="entry name" value="MpsC"/>
    <property type="match status" value="1"/>
</dbReference>
<protein>
    <submittedName>
        <fullName evidence="2">Uncharacterized protein YbcI</fullName>
    </submittedName>
</protein>
<reference evidence="2 3" key="1">
    <citation type="submission" date="2016-10" db="EMBL/GenBank/DDBJ databases">
        <authorList>
            <person name="de Groot N.N."/>
        </authorList>
    </citation>
    <scope>NUCLEOTIDE SEQUENCE [LARGE SCALE GENOMIC DNA]</scope>
    <source>
        <strain evidence="2 3">DSM 569</strain>
    </source>
</reference>
<name>A0A1G7MIG5_THETY</name>
<evidence type="ECO:0000259" key="1">
    <source>
        <dbReference type="Pfam" id="PF10057"/>
    </source>
</evidence>
<feature type="domain" description="Na+-translocating membrane potential-generating system MpsC" evidence="1">
    <location>
        <begin position="2"/>
        <end position="111"/>
    </location>
</feature>
<dbReference type="Proteomes" id="UP000183404">
    <property type="component" value="Unassembled WGS sequence"/>
</dbReference>
<gene>
    <name evidence="2" type="ORF">SAMN04244560_00985</name>
</gene>